<evidence type="ECO:0000259" key="13">
    <source>
        <dbReference type="PROSITE" id="PS50109"/>
    </source>
</evidence>
<keyword evidence="7" id="KW-0547">Nucleotide-binding</keyword>
<dbReference type="PANTHER" id="PTHR42878:SF7">
    <property type="entry name" value="SENSOR HISTIDINE KINASE GLRK"/>
    <property type="match status" value="1"/>
</dbReference>
<comment type="subcellular location">
    <subcellularLocation>
        <location evidence="2">Membrane</location>
        <topology evidence="2">Multi-pass membrane protein</topology>
    </subcellularLocation>
</comment>
<dbReference type="EC" id="2.7.13.3" evidence="3"/>
<dbReference type="GO" id="GO:0005524">
    <property type="term" value="F:ATP binding"/>
    <property type="evidence" value="ECO:0007669"/>
    <property type="project" value="UniProtKB-KW"/>
</dbReference>
<keyword evidence="11" id="KW-0902">Two-component regulatory system</keyword>
<dbReference type="GO" id="GO:0000156">
    <property type="term" value="F:phosphorelay response regulator activity"/>
    <property type="evidence" value="ECO:0007669"/>
    <property type="project" value="TreeGrafter"/>
</dbReference>
<protein>
    <recommendedName>
        <fullName evidence="3">histidine kinase</fullName>
        <ecNumber evidence="3">2.7.13.3</ecNumber>
    </recommendedName>
</protein>
<dbReference type="AlphaFoldDB" id="A0A1F4USR8"/>
<dbReference type="NCBIfam" id="TIGR00229">
    <property type="entry name" value="sensory_box"/>
    <property type="match status" value="1"/>
</dbReference>
<dbReference type="Gene3D" id="3.30.450.20">
    <property type="entry name" value="PAS domain"/>
    <property type="match status" value="1"/>
</dbReference>
<organism evidence="15 16">
    <name type="scientific">candidate division WWE3 bacterium RIFCSPHIGHO2_01_FULL_42_13</name>
    <dbReference type="NCBI Taxonomy" id="1802617"/>
    <lineage>
        <taxon>Bacteria</taxon>
        <taxon>Katanobacteria</taxon>
    </lineage>
</organism>
<sequence>MFFKKPAQKLADSQGNPFVSSLADTYLKFSLDNLGEEKVREVLKGKFASLRYTLSGFDPSELPYKDKVKLISVLYDYSIEAVGPIEAKGTLEELGLKVKDRLGVDKAFQEGLQDLPEGVFSVYRLKTLSREELEETAKKCLIQIEETRAGSTRSVAEKTMKLEAERDILESILYNASDGVFALDRSGKIITFNKKMEDLTGYIFDEVEHRPADDYIRLFDVSVPLEVSTYSSTSAEVSGSEGFSKDKLTLVGRNGGKKYVSMRSSSIREGREVNIGCIATLIDITKDIDLEMMKLDFVSIAAHELRTPLTAMRGYLSLLGEDLKDKLDPNDTDYLEKSILSADRLHGLIENLLNISRIERGALVIQKTKQNWIDIVKSEMAEIEAEAQAANLTLELIEPKTAMPEINVDKTTIVEVLSNLLDNSVRYTKPGGKITVSVEVSGDKVITHIEDTGIGIPQASIPHIFKKFYRVSTTVLRAGEKGTGLGLFISKEIVKMHGGEIWVKSEEGKGSIFSFSLPI</sequence>
<evidence type="ECO:0000256" key="5">
    <source>
        <dbReference type="ARBA" id="ARBA00022679"/>
    </source>
</evidence>
<dbReference type="GO" id="GO:0030295">
    <property type="term" value="F:protein kinase activator activity"/>
    <property type="evidence" value="ECO:0007669"/>
    <property type="project" value="TreeGrafter"/>
</dbReference>
<dbReference type="SUPFAM" id="SSF55874">
    <property type="entry name" value="ATPase domain of HSP90 chaperone/DNA topoisomerase II/histidine kinase"/>
    <property type="match status" value="1"/>
</dbReference>
<evidence type="ECO:0000256" key="10">
    <source>
        <dbReference type="ARBA" id="ARBA00022989"/>
    </source>
</evidence>
<dbReference type="SMART" id="SM00091">
    <property type="entry name" value="PAS"/>
    <property type="match status" value="1"/>
</dbReference>
<evidence type="ECO:0000313" key="16">
    <source>
        <dbReference type="Proteomes" id="UP000176608"/>
    </source>
</evidence>
<keyword evidence="9" id="KW-0067">ATP-binding</keyword>
<dbReference type="Pfam" id="PF00989">
    <property type="entry name" value="PAS"/>
    <property type="match status" value="1"/>
</dbReference>
<dbReference type="STRING" id="1802617.A2886_01075"/>
<name>A0A1F4USR8_UNCKA</name>
<dbReference type="PANTHER" id="PTHR42878">
    <property type="entry name" value="TWO-COMPONENT HISTIDINE KINASE"/>
    <property type="match status" value="1"/>
</dbReference>
<keyword evidence="5" id="KW-0808">Transferase</keyword>
<dbReference type="GO" id="GO:0016020">
    <property type="term" value="C:membrane"/>
    <property type="evidence" value="ECO:0007669"/>
    <property type="project" value="UniProtKB-SubCell"/>
</dbReference>
<comment type="catalytic activity">
    <reaction evidence="1">
        <text>ATP + protein L-histidine = ADP + protein N-phospho-L-histidine.</text>
        <dbReference type="EC" id="2.7.13.3"/>
    </reaction>
</comment>
<dbReference type="InterPro" id="IPR003661">
    <property type="entry name" value="HisK_dim/P_dom"/>
</dbReference>
<evidence type="ECO:0000313" key="15">
    <source>
        <dbReference type="EMBL" id="OGC47223.1"/>
    </source>
</evidence>
<evidence type="ECO:0000256" key="3">
    <source>
        <dbReference type="ARBA" id="ARBA00012438"/>
    </source>
</evidence>
<evidence type="ECO:0000256" key="2">
    <source>
        <dbReference type="ARBA" id="ARBA00004141"/>
    </source>
</evidence>
<keyword evidence="4" id="KW-0597">Phosphoprotein</keyword>
<comment type="caution">
    <text evidence="15">The sequence shown here is derived from an EMBL/GenBank/DDBJ whole genome shotgun (WGS) entry which is preliminary data.</text>
</comment>
<dbReference type="Gene3D" id="1.10.287.130">
    <property type="match status" value="1"/>
</dbReference>
<dbReference type="EMBL" id="MEVA01000016">
    <property type="protein sequence ID" value="OGC47223.1"/>
    <property type="molecule type" value="Genomic_DNA"/>
</dbReference>
<dbReference type="Proteomes" id="UP000176608">
    <property type="component" value="Unassembled WGS sequence"/>
</dbReference>
<dbReference type="PROSITE" id="PS50109">
    <property type="entry name" value="HIS_KIN"/>
    <property type="match status" value="1"/>
</dbReference>
<dbReference type="CDD" id="cd00130">
    <property type="entry name" value="PAS"/>
    <property type="match status" value="1"/>
</dbReference>
<dbReference type="InterPro" id="IPR036890">
    <property type="entry name" value="HATPase_C_sf"/>
</dbReference>
<dbReference type="InterPro" id="IPR003594">
    <property type="entry name" value="HATPase_dom"/>
</dbReference>
<evidence type="ECO:0000256" key="9">
    <source>
        <dbReference type="ARBA" id="ARBA00022840"/>
    </source>
</evidence>
<gene>
    <name evidence="15" type="ORF">A2886_01075</name>
</gene>
<accession>A0A1F4USR8</accession>
<dbReference type="Gene3D" id="3.30.565.10">
    <property type="entry name" value="Histidine kinase-like ATPase, C-terminal domain"/>
    <property type="match status" value="1"/>
</dbReference>
<dbReference type="CDD" id="cd00075">
    <property type="entry name" value="HATPase"/>
    <property type="match status" value="1"/>
</dbReference>
<dbReference type="GO" id="GO:0007234">
    <property type="term" value="P:osmosensory signaling via phosphorelay pathway"/>
    <property type="evidence" value="ECO:0007669"/>
    <property type="project" value="TreeGrafter"/>
</dbReference>
<dbReference type="SMART" id="SM00387">
    <property type="entry name" value="HATPase_c"/>
    <property type="match status" value="1"/>
</dbReference>
<evidence type="ECO:0000256" key="6">
    <source>
        <dbReference type="ARBA" id="ARBA00022692"/>
    </source>
</evidence>
<dbReference type="SUPFAM" id="SSF47384">
    <property type="entry name" value="Homodimeric domain of signal transducing histidine kinase"/>
    <property type="match status" value="1"/>
</dbReference>
<dbReference type="InterPro" id="IPR013767">
    <property type="entry name" value="PAS_fold"/>
</dbReference>
<evidence type="ECO:0000256" key="1">
    <source>
        <dbReference type="ARBA" id="ARBA00000085"/>
    </source>
</evidence>
<feature type="domain" description="PAS" evidence="14">
    <location>
        <begin position="165"/>
        <end position="207"/>
    </location>
</feature>
<dbReference type="GO" id="GO:0000155">
    <property type="term" value="F:phosphorelay sensor kinase activity"/>
    <property type="evidence" value="ECO:0007669"/>
    <property type="project" value="InterPro"/>
</dbReference>
<keyword evidence="6" id="KW-0812">Transmembrane</keyword>
<dbReference type="InterPro" id="IPR005467">
    <property type="entry name" value="His_kinase_dom"/>
</dbReference>
<evidence type="ECO:0000256" key="11">
    <source>
        <dbReference type="ARBA" id="ARBA00023012"/>
    </source>
</evidence>
<dbReference type="Pfam" id="PF02518">
    <property type="entry name" value="HATPase_c"/>
    <property type="match status" value="1"/>
</dbReference>
<keyword evidence="10" id="KW-1133">Transmembrane helix</keyword>
<evidence type="ECO:0000256" key="8">
    <source>
        <dbReference type="ARBA" id="ARBA00022777"/>
    </source>
</evidence>
<dbReference type="GO" id="GO:0006355">
    <property type="term" value="P:regulation of DNA-templated transcription"/>
    <property type="evidence" value="ECO:0007669"/>
    <property type="project" value="InterPro"/>
</dbReference>
<dbReference type="InterPro" id="IPR050351">
    <property type="entry name" value="BphY/WalK/GraS-like"/>
</dbReference>
<dbReference type="SMART" id="SM00388">
    <property type="entry name" value="HisKA"/>
    <property type="match status" value="1"/>
</dbReference>
<evidence type="ECO:0000259" key="14">
    <source>
        <dbReference type="PROSITE" id="PS50112"/>
    </source>
</evidence>
<dbReference type="FunFam" id="3.30.565.10:FF:000006">
    <property type="entry name" value="Sensor histidine kinase WalK"/>
    <property type="match status" value="1"/>
</dbReference>
<dbReference type="InterPro" id="IPR004358">
    <property type="entry name" value="Sig_transdc_His_kin-like_C"/>
</dbReference>
<dbReference type="InterPro" id="IPR036097">
    <property type="entry name" value="HisK_dim/P_sf"/>
</dbReference>
<dbReference type="InterPro" id="IPR000014">
    <property type="entry name" value="PAS"/>
</dbReference>
<feature type="domain" description="Histidine kinase" evidence="13">
    <location>
        <begin position="300"/>
        <end position="519"/>
    </location>
</feature>
<proteinExistence type="predicted"/>
<dbReference type="PRINTS" id="PR00344">
    <property type="entry name" value="BCTRLSENSOR"/>
</dbReference>
<keyword evidence="12" id="KW-0472">Membrane</keyword>
<evidence type="ECO:0000256" key="12">
    <source>
        <dbReference type="ARBA" id="ARBA00023136"/>
    </source>
</evidence>
<dbReference type="InterPro" id="IPR035965">
    <property type="entry name" value="PAS-like_dom_sf"/>
</dbReference>
<dbReference type="PROSITE" id="PS50112">
    <property type="entry name" value="PAS"/>
    <property type="match status" value="1"/>
</dbReference>
<keyword evidence="8" id="KW-0418">Kinase</keyword>
<evidence type="ECO:0000256" key="7">
    <source>
        <dbReference type="ARBA" id="ARBA00022741"/>
    </source>
</evidence>
<evidence type="ECO:0000256" key="4">
    <source>
        <dbReference type="ARBA" id="ARBA00022553"/>
    </source>
</evidence>
<dbReference type="CDD" id="cd00082">
    <property type="entry name" value="HisKA"/>
    <property type="match status" value="1"/>
</dbReference>
<dbReference type="SUPFAM" id="SSF55785">
    <property type="entry name" value="PYP-like sensor domain (PAS domain)"/>
    <property type="match status" value="1"/>
</dbReference>
<reference evidence="15 16" key="1">
    <citation type="journal article" date="2016" name="Nat. Commun.">
        <title>Thousands of microbial genomes shed light on interconnected biogeochemical processes in an aquifer system.</title>
        <authorList>
            <person name="Anantharaman K."/>
            <person name="Brown C.T."/>
            <person name="Hug L.A."/>
            <person name="Sharon I."/>
            <person name="Castelle C.J."/>
            <person name="Probst A.J."/>
            <person name="Thomas B.C."/>
            <person name="Singh A."/>
            <person name="Wilkins M.J."/>
            <person name="Karaoz U."/>
            <person name="Brodie E.L."/>
            <person name="Williams K.H."/>
            <person name="Hubbard S.S."/>
            <person name="Banfield J.F."/>
        </authorList>
    </citation>
    <scope>NUCLEOTIDE SEQUENCE [LARGE SCALE GENOMIC DNA]</scope>
</reference>
<dbReference type="Pfam" id="PF00512">
    <property type="entry name" value="HisKA"/>
    <property type="match status" value="1"/>
</dbReference>